<dbReference type="Proteomes" id="UP000244803">
    <property type="component" value="Chromosome 2"/>
</dbReference>
<evidence type="ECO:0000313" key="2">
    <source>
        <dbReference type="Proteomes" id="UP000244803"/>
    </source>
</evidence>
<protein>
    <submittedName>
        <fullName evidence="1">Uncharacterized protein</fullName>
    </submittedName>
</protein>
<name>A0A976SL47_THEOR</name>
<accession>A0A976SL47</accession>
<organism evidence="1 2">
    <name type="scientific">Theileria orientalis</name>
    <dbReference type="NCBI Taxonomy" id="68886"/>
    <lineage>
        <taxon>Eukaryota</taxon>
        <taxon>Sar</taxon>
        <taxon>Alveolata</taxon>
        <taxon>Apicomplexa</taxon>
        <taxon>Aconoidasida</taxon>
        <taxon>Piroplasmida</taxon>
        <taxon>Theileriidae</taxon>
        <taxon>Theileria</taxon>
    </lineage>
</organism>
<sequence length="20" mass="2269">MMTISYMNKLSCVSTDSLML</sequence>
<dbReference type="EMBL" id="CP056068">
    <property type="protein sequence ID" value="UVC54685.1"/>
    <property type="molecule type" value="Genomic_DNA"/>
</dbReference>
<gene>
    <name evidence="1" type="ORF">MACJ_003655</name>
</gene>
<dbReference type="AlphaFoldDB" id="A0A976SL47"/>
<evidence type="ECO:0000313" key="1">
    <source>
        <dbReference type="EMBL" id="UVC54685.1"/>
    </source>
</evidence>
<reference evidence="1" key="1">
    <citation type="submission" date="2022-07" db="EMBL/GenBank/DDBJ databases">
        <title>Evaluation of T. orientalis genome assembly methods using nanopore sequencing and analysis of variation between genomes.</title>
        <authorList>
            <person name="Yam J."/>
            <person name="Micallef M.L."/>
            <person name="Liu M."/>
            <person name="Djordjevic S.P."/>
            <person name="Bogema D.R."/>
            <person name="Jenkins C."/>
        </authorList>
    </citation>
    <scope>NUCLEOTIDE SEQUENCE</scope>
    <source>
        <strain evidence="1">Fish Creek</strain>
    </source>
</reference>
<proteinExistence type="predicted"/>